<evidence type="ECO:0000256" key="1">
    <source>
        <dbReference type="SAM" id="MobiDB-lite"/>
    </source>
</evidence>
<organism evidence="2 3">
    <name type="scientific">Rangifer tarandus platyrhynchus</name>
    <name type="common">Svalbard reindeer</name>
    <dbReference type="NCBI Taxonomy" id="3082113"/>
    <lineage>
        <taxon>Eukaryota</taxon>
        <taxon>Metazoa</taxon>
        <taxon>Chordata</taxon>
        <taxon>Craniata</taxon>
        <taxon>Vertebrata</taxon>
        <taxon>Euteleostomi</taxon>
        <taxon>Mammalia</taxon>
        <taxon>Eutheria</taxon>
        <taxon>Laurasiatheria</taxon>
        <taxon>Artiodactyla</taxon>
        <taxon>Ruminantia</taxon>
        <taxon>Pecora</taxon>
        <taxon>Cervidae</taxon>
        <taxon>Odocoileinae</taxon>
        <taxon>Rangifer</taxon>
    </lineage>
</organism>
<gene>
    <name evidence="2" type="ORF">MRATA1EN1_LOCUS3471</name>
</gene>
<proteinExistence type="predicted"/>
<reference evidence="2" key="1">
    <citation type="submission" date="2023-04" db="EMBL/GenBank/DDBJ databases">
        <authorList>
            <consortium name="ELIXIR-Norway"/>
        </authorList>
    </citation>
    <scope>NUCLEOTIDE SEQUENCE [LARGE SCALE GENOMIC DNA]</scope>
</reference>
<protein>
    <submittedName>
        <fullName evidence="2">Uncharacterized protein</fullName>
    </submittedName>
</protein>
<evidence type="ECO:0000313" key="3">
    <source>
        <dbReference type="Proteomes" id="UP001176941"/>
    </source>
</evidence>
<evidence type="ECO:0000313" key="2">
    <source>
        <dbReference type="EMBL" id="CAI9154509.1"/>
    </source>
</evidence>
<accession>A0ABN8XZQ4</accession>
<feature type="region of interest" description="Disordered" evidence="1">
    <location>
        <begin position="1"/>
        <end position="23"/>
    </location>
</feature>
<name>A0ABN8XZQ4_RANTA</name>
<dbReference type="EMBL" id="OX459947">
    <property type="protein sequence ID" value="CAI9154509.1"/>
    <property type="molecule type" value="Genomic_DNA"/>
</dbReference>
<dbReference type="Proteomes" id="UP001176941">
    <property type="component" value="Chromosome 11"/>
</dbReference>
<sequence length="103" mass="11353">MVNHRLPTETEDEAGAAARATVTSSVNATDNPVGRCDHRMVLGDQILRVNFNQMATLVQEGLPKSHALRQTVSMKFKSFQGQLFLVTVLLTMKCKGFFPSSTQ</sequence>
<keyword evidence="3" id="KW-1185">Reference proteome</keyword>